<dbReference type="OrthoDB" id="2305105at2759"/>
<organism evidence="1 2">
    <name type="scientific">Rhizophagus irregularis</name>
    <dbReference type="NCBI Taxonomy" id="588596"/>
    <lineage>
        <taxon>Eukaryota</taxon>
        <taxon>Fungi</taxon>
        <taxon>Fungi incertae sedis</taxon>
        <taxon>Mucoromycota</taxon>
        <taxon>Glomeromycotina</taxon>
        <taxon>Glomeromycetes</taxon>
        <taxon>Glomerales</taxon>
        <taxon>Glomeraceae</taxon>
        <taxon>Rhizophagus</taxon>
    </lineage>
</organism>
<dbReference type="VEuPathDB" id="FungiDB:RhiirA1_401172"/>
<accession>A0A2I1FES4</accession>
<gene>
    <name evidence="1" type="ORF">RhiirA1_401172</name>
</gene>
<dbReference type="VEuPathDB" id="FungiDB:FUN_000144"/>
<dbReference type="AlphaFoldDB" id="A0A2I1FES4"/>
<proteinExistence type="predicted"/>
<dbReference type="Proteomes" id="UP000232688">
    <property type="component" value="Unassembled WGS sequence"/>
</dbReference>
<evidence type="ECO:0000313" key="1">
    <source>
        <dbReference type="EMBL" id="PKC57743.1"/>
    </source>
</evidence>
<sequence length="232" mass="27771">MNNNVIHDMQQGQVRTIMIYDIPTACSHDHILNLLKEWGQVLEISFKTQHKFQSVWTKMILKPTHDTDFVMRTWSKKLGDVWVRWFPGHWKLKDRKICEKFQCKITLLDMGSEEGKAQWTSYHKNYNFEQYMAKLKLNPVRKLWIRAKLMGSFTLNHKNTSYVVWRHRIFGKSPNPIRSLDLRDSLLKTKRKTRLQAKGKLWVFHLSFRLVHVENHIMTKGLKIHVLCLPNY</sequence>
<dbReference type="EMBL" id="LLXH01001732">
    <property type="protein sequence ID" value="PKC57743.1"/>
    <property type="molecule type" value="Genomic_DNA"/>
</dbReference>
<protein>
    <submittedName>
        <fullName evidence="1">Uncharacterized protein</fullName>
    </submittedName>
</protein>
<reference evidence="1 2" key="1">
    <citation type="submission" date="2017-10" db="EMBL/GenBank/DDBJ databases">
        <title>Extensive intraspecific genome diversity in a model arbuscular mycorrhizal fungus.</title>
        <authorList>
            <person name="Chen E.C.H."/>
            <person name="Morin E."/>
            <person name="Baudet D."/>
            <person name="Noel J."/>
            <person name="Ndikumana S."/>
            <person name="Charron P."/>
            <person name="St-Onge C."/>
            <person name="Giorgi J."/>
            <person name="Grigoriev I.V."/>
            <person name="Roux C."/>
            <person name="Martin F.M."/>
            <person name="Corradi N."/>
        </authorList>
    </citation>
    <scope>NUCLEOTIDE SEQUENCE [LARGE SCALE GENOMIC DNA]</scope>
    <source>
        <strain evidence="1 2">A1</strain>
    </source>
</reference>
<evidence type="ECO:0000313" key="2">
    <source>
        <dbReference type="Proteomes" id="UP000232688"/>
    </source>
</evidence>
<comment type="caution">
    <text evidence="1">The sequence shown here is derived from an EMBL/GenBank/DDBJ whole genome shotgun (WGS) entry which is preliminary data.</text>
</comment>
<reference evidence="1 2" key="2">
    <citation type="submission" date="2017-10" db="EMBL/GenBank/DDBJ databases">
        <title>Genome analyses suggest a sexual origin of heterokaryosis in a supposedly ancient asexual fungus.</title>
        <authorList>
            <person name="Corradi N."/>
            <person name="Sedzielewska K."/>
            <person name="Noel J."/>
            <person name="Charron P."/>
            <person name="Farinelli L."/>
            <person name="Marton T."/>
            <person name="Kruger M."/>
            <person name="Pelin A."/>
            <person name="Brachmann A."/>
            <person name="Corradi N."/>
        </authorList>
    </citation>
    <scope>NUCLEOTIDE SEQUENCE [LARGE SCALE GENOMIC DNA]</scope>
    <source>
        <strain evidence="1 2">A1</strain>
    </source>
</reference>
<name>A0A2I1FES4_9GLOM</name>